<gene>
    <name evidence="1" type="ORF">SCALOS_LOCUS3101</name>
</gene>
<sequence length="337" mass="38404">MPFKIRVIHQCILLCGVIVFPLLQAFNPSYLKVAVLVFMLIFLLSSADQLNIKGSFKFIISFLKLFGNNVQRSQLNSFYEDQSEAQVPISVDNVEADRSQFSVLSLNSTGNKSSLNERSRKQIAFKNKMRFGDNTSLNIKEGATQLISFSTCDPSPLQVSNDILPEGSGLNFKPALSNTIPNSVKNLTQSQPFQYYLCFDVEATCEQGGGFDYKNEIIEFPILLIESKTFNVLFNEKSCSFLTDGPWDIRDFITKQCKISKIHRPTYFSLPWVDIRTMFAKFYHCRTRNIPSMLAHYGLKFEGHEHSGIDDAKNLAIIAKRLWEDGAVFRTNRKLQR</sequence>
<keyword evidence="2" id="KW-1185">Reference proteome</keyword>
<organism evidence="1 2">
    <name type="scientific">Scutellospora calospora</name>
    <dbReference type="NCBI Taxonomy" id="85575"/>
    <lineage>
        <taxon>Eukaryota</taxon>
        <taxon>Fungi</taxon>
        <taxon>Fungi incertae sedis</taxon>
        <taxon>Mucoromycota</taxon>
        <taxon>Glomeromycotina</taxon>
        <taxon>Glomeromycetes</taxon>
        <taxon>Diversisporales</taxon>
        <taxon>Gigasporaceae</taxon>
        <taxon>Scutellospora</taxon>
    </lineage>
</organism>
<evidence type="ECO:0000313" key="2">
    <source>
        <dbReference type="Proteomes" id="UP000789860"/>
    </source>
</evidence>
<dbReference type="Proteomes" id="UP000789860">
    <property type="component" value="Unassembled WGS sequence"/>
</dbReference>
<comment type="caution">
    <text evidence="1">The sequence shown here is derived from an EMBL/GenBank/DDBJ whole genome shotgun (WGS) entry which is preliminary data.</text>
</comment>
<accession>A0ACA9KX33</accession>
<reference evidence="1" key="1">
    <citation type="submission" date="2021-06" db="EMBL/GenBank/DDBJ databases">
        <authorList>
            <person name="Kallberg Y."/>
            <person name="Tangrot J."/>
            <person name="Rosling A."/>
        </authorList>
    </citation>
    <scope>NUCLEOTIDE SEQUENCE</scope>
    <source>
        <strain evidence="1">AU212A</strain>
    </source>
</reference>
<name>A0ACA9KX33_9GLOM</name>
<evidence type="ECO:0000313" key="1">
    <source>
        <dbReference type="EMBL" id="CAG8497710.1"/>
    </source>
</evidence>
<proteinExistence type="predicted"/>
<protein>
    <submittedName>
        <fullName evidence="1">11241_t:CDS:1</fullName>
    </submittedName>
</protein>
<dbReference type="EMBL" id="CAJVPM010003180">
    <property type="protein sequence ID" value="CAG8497710.1"/>
    <property type="molecule type" value="Genomic_DNA"/>
</dbReference>